<evidence type="ECO:0000313" key="3">
    <source>
        <dbReference type="EMBL" id="OMJ80894.1"/>
    </source>
</evidence>
<keyword evidence="4" id="KW-1185">Reference proteome</keyword>
<feature type="region of interest" description="Disordered" evidence="2">
    <location>
        <begin position="390"/>
        <end position="422"/>
    </location>
</feature>
<comment type="caution">
    <text evidence="3">The sequence shown here is derived from an EMBL/GenBank/DDBJ whole genome shotgun (WGS) entry which is preliminary data.</text>
</comment>
<dbReference type="AlphaFoldDB" id="A0A1R2BVV2"/>
<feature type="coiled-coil region" evidence="1">
    <location>
        <begin position="471"/>
        <end position="498"/>
    </location>
</feature>
<keyword evidence="1" id="KW-0175">Coiled coil</keyword>
<feature type="coiled-coil region" evidence="1">
    <location>
        <begin position="284"/>
        <end position="335"/>
    </location>
</feature>
<dbReference type="Proteomes" id="UP000187209">
    <property type="component" value="Unassembled WGS sequence"/>
</dbReference>
<feature type="coiled-coil region" evidence="1">
    <location>
        <begin position="138"/>
        <end position="200"/>
    </location>
</feature>
<dbReference type="OrthoDB" id="327600at2759"/>
<evidence type="ECO:0000256" key="1">
    <source>
        <dbReference type="SAM" id="Coils"/>
    </source>
</evidence>
<organism evidence="3 4">
    <name type="scientific">Stentor coeruleus</name>
    <dbReference type="NCBI Taxonomy" id="5963"/>
    <lineage>
        <taxon>Eukaryota</taxon>
        <taxon>Sar</taxon>
        <taxon>Alveolata</taxon>
        <taxon>Ciliophora</taxon>
        <taxon>Postciliodesmatophora</taxon>
        <taxon>Heterotrichea</taxon>
        <taxon>Heterotrichida</taxon>
        <taxon>Stentoridae</taxon>
        <taxon>Stentor</taxon>
    </lineage>
</organism>
<feature type="region of interest" description="Disordered" evidence="2">
    <location>
        <begin position="1"/>
        <end position="22"/>
    </location>
</feature>
<feature type="compositionally biased region" description="Polar residues" evidence="2">
    <location>
        <begin position="10"/>
        <end position="19"/>
    </location>
</feature>
<reference evidence="3 4" key="1">
    <citation type="submission" date="2016-11" db="EMBL/GenBank/DDBJ databases">
        <title>The macronuclear genome of Stentor coeruleus: a giant cell with tiny introns.</title>
        <authorList>
            <person name="Slabodnick M."/>
            <person name="Ruby J.G."/>
            <person name="Reiff S.B."/>
            <person name="Swart E.C."/>
            <person name="Gosai S."/>
            <person name="Prabakaran S."/>
            <person name="Witkowska E."/>
            <person name="Larue G.E."/>
            <person name="Fisher S."/>
            <person name="Freeman R.M."/>
            <person name="Gunawardena J."/>
            <person name="Chu W."/>
            <person name="Stover N.A."/>
            <person name="Gregory B.D."/>
            <person name="Nowacki M."/>
            <person name="Derisi J."/>
            <person name="Roy S.W."/>
            <person name="Marshall W.F."/>
            <person name="Sood P."/>
        </authorList>
    </citation>
    <scope>NUCLEOTIDE SEQUENCE [LARGE SCALE GENOMIC DNA]</scope>
    <source>
        <strain evidence="3">WM001</strain>
    </source>
</reference>
<proteinExistence type="predicted"/>
<evidence type="ECO:0000313" key="4">
    <source>
        <dbReference type="Proteomes" id="UP000187209"/>
    </source>
</evidence>
<evidence type="ECO:0000256" key="2">
    <source>
        <dbReference type="SAM" id="MobiDB-lite"/>
    </source>
</evidence>
<feature type="compositionally biased region" description="Basic and acidic residues" evidence="2">
    <location>
        <begin position="394"/>
        <end position="408"/>
    </location>
</feature>
<name>A0A1R2BVV2_9CILI</name>
<protein>
    <submittedName>
        <fullName evidence="3">Uncharacterized protein</fullName>
    </submittedName>
</protein>
<accession>A0A1R2BVV2</accession>
<dbReference type="EMBL" id="MPUH01000403">
    <property type="protein sequence ID" value="OMJ80894.1"/>
    <property type="molecule type" value="Genomic_DNA"/>
</dbReference>
<sequence>MSKQVHRRISSNLPSANTSEDIEGQLDRLNQALQVVMKEIEANSCSRNPSRLSAVNADIYADDEVKSQSVHTEENFIPDGFEEKIEELLTTIDRNEMIIEDYRSEEMRRIENSANQEIHRPKTGCNHDINKIRKEIWLQVKLQKNELLEKEKKSFEDKLVLLDQLKDDYERKRVEITIVMQKLRKKEELLNQKEKDVRMQRMAFDKHKMIWEQKNGIESGQTVPYVTPPPIGHSRAASYNITTNIFSEMSNFGAKSKANNKIDSKLMEPIVEIQGNSPSKPDQLKHLQGELKSLEEQLGEGRKAEGEVSDIEMKIDSLKNKIATLRGEIAINESNKATKIISSMMVSMQRDVGRDEKLKRIELLEQMNKKNSSIVNTRFGEITAFSTPSSSRIKPLEAKSSDNTETTRRFLGTDAPTPRGAASIRNEKEEAVKTYSDYKKKILIDKEKELSQRETLLQQTWMKIPGAKELIENVNLTLSKLTSEKSILEKERDDFEKERLDWIRNKEKFIMNSKKDDKK</sequence>
<gene>
    <name evidence="3" type="ORF">SteCoe_18748</name>
</gene>